<evidence type="ECO:0000256" key="3">
    <source>
        <dbReference type="ARBA" id="ARBA00012111"/>
    </source>
</evidence>
<comment type="caution">
    <text evidence="12">The sequence shown here is derived from an EMBL/GenBank/DDBJ whole genome shotgun (WGS) entry which is preliminary data.</text>
</comment>
<protein>
    <recommendedName>
        <fullName evidence="3">histone deacetylase</fullName>
        <ecNumber evidence="3">3.5.1.98</ecNumber>
    </recommendedName>
</protein>
<proteinExistence type="inferred from homology"/>
<dbReference type="SUPFAM" id="SSF52768">
    <property type="entry name" value="Arginase/deacetylase"/>
    <property type="match status" value="1"/>
</dbReference>
<evidence type="ECO:0000256" key="2">
    <source>
        <dbReference type="ARBA" id="ARBA00007738"/>
    </source>
</evidence>
<dbReference type="GO" id="GO:0040029">
    <property type="term" value="P:epigenetic regulation of gene expression"/>
    <property type="evidence" value="ECO:0007669"/>
    <property type="project" value="TreeGrafter"/>
</dbReference>
<dbReference type="PROSITE" id="PS50222">
    <property type="entry name" value="EF_HAND_2"/>
    <property type="match status" value="1"/>
</dbReference>
<keyword evidence="5 12" id="KW-0378">Hydrolase</keyword>
<dbReference type="GO" id="GO:0005509">
    <property type="term" value="F:calcium ion binding"/>
    <property type="evidence" value="ECO:0007669"/>
    <property type="project" value="InterPro"/>
</dbReference>
<keyword evidence="7" id="KW-0805">Transcription regulation</keyword>
<comment type="similarity">
    <text evidence="2">Belongs to the histone deacetylase family. HD type 2 subfamily.</text>
</comment>
<dbReference type="EC" id="3.5.1.98" evidence="3"/>
<dbReference type="PANTHER" id="PTHR10625:SF5">
    <property type="entry name" value="HISTONE DEACETYLASE"/>
    <property type="match status" value="1"/>
</dbReference>
<feature type="compositionally biased region" description="Basic and acidic residues" evidence="10">
    <location>
        <begin position="18"/>
        <end position="33"/>
    </location>
</feature>
<evidence type="ECO:0000256" key="1">
    <source>
        <dbReference type="ARBA" id="ARBA00004123"/>
    </source>
</evidence>
<evidence type="ECO:0000259" key="11">
    <source>
        <dbReference type="PROSITE" id="PS50222"/>
    </source>
</evidence>
<dbReference type="GO" id="GO:0005737">
    <property type="term" value="C:cytoplasm"/>
    <property type="evidence" value="ECO:0007669"/>
    <property type="project" value="TreeGrafter"/>
</dbReference>
<name>A0A1Z5JQI9_FISSO</name>
<dbReference type="Pfam" id="PF00850">
    <property type="entry name" value="Hist_deacetyl"/>
    <property type="match status" value="1"/>
</dbReference>
<evidence type="ECO:0000256" key="10">
    <source>
        <dbReference type="SAM" id="MobiDB-lite"/>
    </source>
</evidence>
<dbReference type="GO" id="GO:0141221">
    <property type="term" value="F:histone deacetylase activity, hydrolytic mechanism"/>
    <property type="evidence" value="ECO:0007669"/>
    <property type="project" value="UniProtKB-EC"/>
</dbReference>
<dbReference type="OrthoDB" id="424012at2759"/>
<evidence type="ECO:0000256" key="9">
    <source>
        <dbReference type="ARBA" id="ARBA00023242"/>
    </source>
</evidence>
<comment type="subcellular location">
    <subcellularLocation>
        <location evidence="1">Nucleus</location>
    </subcellularLocation>
</comment>
<gene>
    <name evidence="12" type="ORF">FisN_3Hh230</name>
</gene>
<keyword evidence="8" id="KW-0804">Transcription</keyword>
<dbReference type="Gene3D" id="3.40.800.20">
    <property type="entry name" value="Histone deacetylase domain"/>
    <property type="match status" value="1"/>
</dbReference>
<dbReference type="AlphaFoldDB" id="A0A1Z5JQI9"/>
<feature type="region of interest" description="Disordered" evidence="10">
    <location>
        <begin position="1"/>
        <end position="47"/>
    </location>
</feature>
<evidence type="ECO:0000313" key="12">
    <source>
        <dbReference type="EMBL" id="GAX16287.1"/>
    </source>
</evidence>
<keyword evidence="9" id="KW-0539">Nucleus</keyword>
<dbReference type="InParanoid" id="A0A1Z5JQI9"/>
<dbReference type="InterPro" id="IPR023696">
    <property type="entry name" value="Ureohydrolase_dom_sf"/>
</dbReference>
<dbReference type="InterPro" id="IPR002048">
    <property type="entry name" value="EF_hand_dom"/>
</dbReference>
<feature type="domain" description="EF-hand" evidence="11">
    <location>
        <begin position="386"/>
        <end position="421"/>
    </location>
</feature>
<organism evidence="12 13">
    <name type="scientific">Fistulifera solaris</name>
    <name type="common">Oleaginous diatom</name>
    <dbReference type="NCBI Taxonomy" id="1519565"/>
    <lineage>
        <taxon>Eukaryota</taxon>
        <taxon>Sar</taxon>
        <taxon>Stramenopiles</taxon>
        <taxon>Ochrophyta</taxon>
        <taxon>Bacillariophyta</taxon>
        <taxon>Bacillariophyceae</taxon>
        <taxon>Bacillariophycidae</taxon>
        <taxon>Naviculales</taxon>
        <taxon>Naviculaceae</taxon>
        <taxon>Fistulifera</taxon>
    </lineage>
</organism>
<dbReference type="InterPro" id="IPR023801">
    <property type="entry name" value="His_deacetylse_dom"/>
</dbReference>
<evidence type="ECO:0000256" key="5">
    <source>
        <dbReference type="ARBA" id="ARBA00022801"/>
    </source>
</evidence>
<evidence type="ECO:0000256" key="8">
    <source>
        <dbReference type="ARBA" id="ARBA00023163"/>
    </source>
</evidence>
<dbReference type="InterPro" id="IPR037138">
    <property type="entry name" value="His_deacetylse_dom_sf"/>
</dbReference>
<dbReference type="Proteomes" id="UP000198406">
    <property type="component" value="Unassembled WGS sequence"/>
</dbReference>
<dbReference type="PANTHER" id="PTHR10625">
    <property type="entry name" value="HISTONE DEACETYLASE HDAC1-RELATED"/>
    <property type="match status" value="1"/>
</dbReference>
<evidence type="ECO:0000256" key="6">
    <source>
        <dbReference type="ARBA" id="ARBA00022853"/>
    </source>
</evidence>
<keyword evidence="13" id="KW-1185">Reference proteome</keyword>
<evidence type="ECO:0000313" key="13">
    <source>
        <dbReference type="Proteomes" id="UP000198406"/>
    </source>
</evidence>
<accession>A0A1Z5JQI9</accession>
<keyword evidence="4" id="KW-0678">Repressor</keyword>
<dbReference type="GO" id="GO:0000118">
    <property type="term" value="C:histone deacetylase complex"/>
    <property type="evidence" value="ECO:0007669"/>
    <property type="project" value="TreeGrafter"/>
</dbReference>
<sequence>MSTAAGSRKRSTSSVSQDDVKSGKQVKKSELEKGPSNPFADTSSPTDPFVSLDDEVVRAFVDLKKDHSNGNLSIRTVLPLSDFEIKELERVLHFHEPPEEDEWRPDWSGNIAYLDKEVPNPKVVPVKEKKSSFKQPFIAWAHTIPGAATWVYNLLRYVYHKDGTPSAARAMIRSVDASSVTAMEEAVRRMTYDPDVLREDGWVTKRVLTPVGATGGAYHIAAKIRWMDSDAVIIAYVHDPEIGDLWKALWIDEKTCFDLEYEEVLKAKRKWERKYMNQVDNNRKSARYGGSADYIVPGTHYGIVLAASFGKGARPGVYWPARVMHASETVGTAQPGKRNSAKQKVDLIFLAPYWQADQGPGRPRKPDGMSEAPGSAFASVPLFLLESVEATDEMIKEYTFGANGKLDMNELRMSFQFTGLPKQAFSRYVDGHRLAMALKLYAKNHLNAKMTPPDRASAGLFETHVMSIQAPHFPRVILELPFVYILDQLNRVNDGKRLMAEEEQPLQLHEIVKVMEPPGCWGVHPTEATTQPVTNGAPPAWSPFQSLDLKNDTSSLPPASLFVEGDNSSAPSNDLFQTMVTGLTFLKRIFNDKQIAPSVTLLRTSVSELFALLSEMLERKSPAENRKKQKSTIKYWVTVKRIGIETLTMYGGEKHEVLAEWNLFIERVYKQILNTFAEGTDGKRASLVLSDYRCNGHRTSDGCFERAVRLPAALKGAKLAGAGTNPYHSIVPSVDDVYIDFALKKVLPMAHAKSYLERMRMRCALAKDDDRGLILTDDSSGDGGADTRGSKGTWDAAVAAVATVVSAVDKIIYGEASSAFCATRPPGHHAGRTLHPMKAVSNGFCILNAAACAALYAVAPVSEGGLGLSKVCVIDFDVHHGNGTQDILCSTYDPRFLYVSMHAGGAHVNGVSMEDDPDHQLHVLAGSAKQGIYPGRCGDTSPHEGVLNIPLGEKVLSHDIGLALISKVVPKVSTFLPDMVIISAGFDAHKCDPMGLGGLSAADFGHITDVICSLAAKSCSGRVVSILEGGYGVPCCREQRRDANGDSISITSSVCLDVGVTPTYTISSPKGDTDVFENDATTSSRDTAGVPETKLITDSVHREKDHGVNVNSTAPNQMLFASNGGSTVPGTFPQPSRILYLGDDLPSDMDDQVPLALQTRLEKCYAEGFIECVCEHVRALARSTK</sequence>
<reference evidence="12 13" key="1">
    <citation type="journal article" date="2015" name="Plant Cell">
        <title>Oil accumulation by the oleaginous diatom Fistulifera solaris as revealed by the genome and transcriptome.</title>
        <authorList>
            <person name="Tanaka T."/>
            <person name="Maeda Y."/>
            <person name="Veluchamy A."/>
            <person name="Tanaka M."/>
            <person name="Abida H."/>
            <person name="Marechal E."/>
            <person name="Bowler C."/>
            <person name="Muto M."/>
            <person name="Sunaga Y."/>
            <person name="Tanaka M."/>
            <person name="Yoshino T."/>
            <person name="Taniguchi T."/>
            <person name="Fukuda Y."/>
            <person name="Nemoto M."/>
            <person name="Matsumoto M."/>
            <person name="Wong P.S."/>
            <person name="Aburatani S."/>
            <person name="Fujibuchi W."/>
        </authorList>
    </citation>
    <scope>NUCLEOTIDE SEQUENCE [LARGE SCALE GENOMIC DNA]</scope>
    <source>
        <strain evidence="12 13">JPCC DA0580</strain>
    </source>
</reference>
<keyword evidence="6" id="KW-0156">Chromatin regulator</keyword>
<evidence type="ECO:0000256" key="7">
    <source>
        <dbReference type="ARBA" id="ARBA00023015"/>
    </source>
</evidence>
<dbReference type="EMBL" id="BDSP01000102">
    <property type="protein sequence ID" value="GAX16287.1"/>
    <property type="molecule type" value="Genomic_DNA"/>
</dbReference>
<evidence type="ECO:0000256" key="4">
    <source>
        <dbReference type="ARBA" id="ARBA00022491"/>
    </source>
</evidence>